<dbReference type="GO" id="GO:0042597">
    <property type="term" value="C:periplasmic space"/>
    <property type="evidence" value="ECO:0007669"/>
    <property type="project" value="UniProtKB-SubCell"/>
</dbReference>
<keyword evidence="4" id="KW-0413">Isomerase</keyword>
<keyword evidence="1" id="KW-0732">Signal</keyword>
<dbReference type="PROSITE" id="PS00194">
    <property type="entry name" value="THIOREDOXIN_1"/>
    <property type="match status" value="1"/>
</dbReference>
<feature type="domain" description="Thioredoxin-like fold" evidence="2">
    <location>
        <begin position="44"/>
        <end position="164"/>
    </location>
</feature>
<keyword evidence="1" id="KW-0676">Redox-active center</keyword>
<dbReference type="InterPro" id="IPR017937">
    <property type="entry name" value="Thioredoxin_CS"/>
</dbReference>
<dbReference type="InterPro" id="IPR033954">
    <property type="entry name" value="DiS-bond_Isoase_DsbC/G"/>
</dbReference>
<dbReference type="InterPro" id="IPR012336">
    <property type="entry name" value="Thioredoxin-like_fold"/>
</dbReference>
<dbReference type="AlphaFoldDB" id="A0AA41HGK7"/>
<evidence type="ECO:0000313" key="4">
    <source>
        <dbReference type="EMBL" id="MCP2007471.1"/>
    </source>
</evidence>
<dbReference type="InterPro" id="IPR051470">
    <property type="entry name" value="Thiol:disulfide_interchange"/>
</dbReference>
<dbReference type="Proteomes" id="UP001162889">
    <property type="component" value="Unassembled WGS sequence"/>
</dbReference>
<evidence type="ECO:0000313" key="3">
    <source>
        <dbReference type="EMBL" id="MBV6323781.1"/>
    </source>
</evidence>
<dbReference type="CDD" id="cd03020">
    <property type="entry name" value="DsbA_DsbC_DsbG"/>
    <property type="match status" value="1"/>
</dbReference>
<keyword evidence="6" id="KW-1185">Reference proteome</keyword>
<reference evidence="3" key="1">
    <citation type="submission" date="2021-07" db="EMBL/GenBank/DDBJ databases">
        <title>Characterization of violacein-producing bacteria and related species.</title>
        <authorList>
            <person name="Wilson H.S."/>
            <person name="De Leon M.E."/>
        </authorList>
    </citation>
    <scope>NUCLEOTIDE SEQUENCE</scope>
    <source>
        <strain evidence="3">HSC-15S17</strain>
    </source>
</reference>
<sequence length="184" mass="19678">MKLNAPALCACLSLLLSPVRAVGVDPADDFARLPLSQAIRTQVGAGTRAVVVFEDAYCPYCRALHQTLRQSDDVVVFTFLLDVLDPDSRAKADRIWCSPDRARALARWFGAHEVPATVAGCSAPVASLRALADRLHVQATPTLLFADGSMHAGAISAAALEQRLRAAQVEHRPQSIAPVGANDR</sequence>
<comment type="similarity">
    <text evidence="1">Belongs to the thioredoxin family. DsbC subfamily.</text>
</comment>
<evidence type="ECO:0000313" key="5">
    <source>
        <dbReference type="Proteomes" id="UP001155901"/>
    </source>
</evidence>
<comment type="caution">
    <text evidence="3">The sequence shown here is derived from an EMBL/GenBank/DDBJ whole genome shotgun (WGS) entry which is preliminary data.</text>
</comment>
<accession>A0AA41HGK7</accession>
<dbReference type="Proteomes" id="UP001155901">
    <property type="component" value="Unassembled WGS sequence"/>
</dbReference>
<dbReference type="RefSeq" id="WP_217944624.1">
    <property type="nucleotide sequence ID" value="NZ_JAHTGR010000013.1"/>
</dbReference>
<dbReference type="PANTHER" id="PTHR35272">
    <property type="entry name" value="THIOL:DISULFIDE INTERCHANGE PROTEIN DSBC-RELATED"/>
    <property type="match status" value="1"/>
</dbReference>
<reference evidence="4" key="2">
    <citation type="submission" date="2022-03" db="EMBL/GenBank/DDBJ databases">
        <title>Genome Encyclopedia of Bacteria and Archaea VI: Functional Genomics of Type Strains.</title>
        <authorList>
            <person name="Whitman W."/>
        </authorList>
    </citation>
    <scope>NUCLEOTIDE SEQUENCE</scope>
    <source>
        <strain evidence="4">HSC-15S17</strain>
    </source>
</reference>
<evidence type="ECO:0000313" key="6">
    <source>
        <dbReference type="Proteomes" id="UP001162889"/>
    </source>
</evidence>
<dbReference type="EMBL" id="JAHTGR010000013">
    <property type="protein sequence ID" value="MBV6323781.1"/>
    <property type="molecule type" value="Genomic_DNA"/>
</dbReference>
<name>A0AA41HGK7_9BURK</name>
<proteinExistence type="inferred from homology"/>
<dbReference type="Pfam" id="PF13098">
    <property type="entry name" value="Thioredoxin_2"/>
    <property type="match status" value="1"/>
</dbReference>
<comment type="subcellular location">
    <subcellularLocation>
        <location evidence="1">Periplasm</location>
    </subcellularLocation>
</comment>
<dbReference type="PANTHER" id="PTHR35272:SF3">
    <property type="entry name" value="THIOL:DISULFIDE INTERCHANGE PROTEIN DSBC"/>
    <property type="match status" value="1"/>
</dbReference>
<feature type="signal peptide" evidence="1">
    <location>
        <begin position="1"/>
        <end position="21"/>
    </location>
</feature>
<keyword evidence="1" id="KW-0574">Periplasm</keyword>
<organism evidence="3 5">
    <name type="scientific">Duganella violaceipulchra</name>
    <dbReference type="NCBI Taxonomy" id="2849652"/>
    <lineage>
        <taxon>Bacteria</taxon>
        <taxon>Pseudomonadati</taxon>
        <taxon>Pseudomonadota</taxon>
        <taxon>Betaproteobacteria</taxon>
        <taxon>Burkholderiales</taxon>
        <taxon>Oxalobacteraceae</taxon>
        <taxon>Telluria group</taxon>
        <taxon>Duganella</taxon>
    </lineage>
</organism>
<evidence type="ECO:0000259" key="2">
    <source>
        <dbReference type="Pfam" id="PF13098"/>
    </source>
</evidence>
<gene>
    <name evidence="3" type="ORF">KVP70_22860</name>
    <name evidence="4" type="ORF">L1274_001164</name>
</gene>
<comment type="function">
    <text evidence="1">Required for disulfide bond formation in some periplasmic proteins. Acts by transferring its disulfide bond to other proteins and is reduced in the process.</text>
</comment>
<feature type="chain" id="PRO_5041488497" description="Thiol:disulfide interchange protein" evidence="1">
    <location>
        <begin position="22"/>
        <end position="184"/>
    </location>
</feature>
<dbReference type="EMBL" id="JALJZU010000002">
    <property type="protein sequence ID" value="MCP2007471.1"/>
    <property type="molecule type" value="Genomic_DNA"/>
</dbReference>
<protein>
    <recommendedName>
        <fullName evidence="1">Thiol:disulfide interchange protein</fullName>
    </recommendedName>
</protein>
<evidence type="ECO:0000256" key="1">
    <source>
        <dbReference type="RuleBase" id="RU364038"/>
    </source>
</evidence>
<dbReference type="GO" id="GO:0016853">
    <property type="term" value="F:isomerase activity"/>
    <property type="evidence" value="ECO:0007669"/>
    <property type="project" value="UniProtKB-KW"/>
</dbReference>